<evidence type="ECO:0000256" key="1">
    <source>
        <dbReference type="SAM" id="MobiDB-lite"/>
    </source>
</evidence>
<evidence type="ECO:0000313" key="3">
    <source>
        <dbReference type="Proteomes" id="UP001476247"/>
    </source>
</evidence>
<organism evidence="2 3">
    <name type="scientific">Helicostylum pulchrum</name>
    <dbReference type="NCBI Taxonomy" id="562976"/>
    <lineage>
        <taxon>Eukaryota</taxon>
        <taxon>Fungi</taxon>
        <taxon>Fungi incertae sedis</taxon>
        <taxon>Mucoromycota</taxon>
        <taxon>Mucoromycotina</taxon>
        <taxon>Mucoromycetes</taxon>
        <taxon>Mucorales</taxon>
        <taxon>Mucorineae</taxon>
        <taxon>Mucoraceae</taxon>
        <taxon>Helicostylum</taxon>
    </lineage>
</organism>
<keyword evidence="3" id="KW-1185">Reference proteome</keyword>
<sequence length="207" mass="24045">MCVLPGSRLRGSRLSEPRLSESTLYEPRLSESKLHDSRLHESRYAEPRLPELKYSEPRLPDPRVPKLRHTGEARLPESRFTEPTRLHTEPTRLTRKAGFNTDSKTRQRDRERSETESSSSSSEEEEFWMQRSSQLLKNVKNDPILETLGKLNPKSTQEPNYTMPSGHYSSPILHHRYSVPNNRFLSTAEQHAFEYKSLSSSRVKVKL</sequence>
<reference evidence="2 3" key="1">
    <citation type="submission" date="2024-04" db="EMBL/GenBank/DDBJ databases">
        <title>genome sequences of Mucor flavus KT1a and Helicostylum pulchrum KT1b strains isolation_sourced from the surface of a dry-aged beef.</title>
        <authorList>
            <person name="Toyotome T."/>
            <person name="Hosono M."/>
            <person name="Torimaru M."/>
            <person name="Fukuda K."/>
            <person name="Mikami N."/>
        </authorList>
    </citation>
    <scope>NUCLEOTIDE SEQUENCE [LARGE SCALE GENOMIC DNA]</scope>
    <source>
        <strain evidence="2 3">KT1b</strain>
    </source>
</reference>
<accession>A0ABP9XSK0</accession>
<evidence type="ECO:0000313" key="2">
    <source>
        <dbReference type="EMBL" id="GAA5797764.1"/>
    </source>
</evidence>
<feature type="compositionally biased region" description="Basic and acidic residues" evidence="1">
    <location>
        <begin position="28"/>
        <end position="92"/>
    </location>
</feature>
<gene>
    <name evidence="2" type="ORF">HPULCUR_003159</name>
</gene>
<dbReference type="Proteomes" id="UP001476247">
    <property type="component" value="Unassembled WGS sequence"/>
</dbReference>
<name>A0ABP9XSK0_9FUNG</name>
<proteinExistence type="predicted"/>
<feature type="compositionally biased region" description="Basic and acidic residues" evidence="1">
    <location>
        <begin position="103"/>
        <end position="115"/>
    </location>
</feature>
<protein>
    <submittedName>
        <fullName evidence="2">Uncharacterized protein</fullName>
    </submittedName>
</protein>
<dbReference type="EMBL" id="BAABUJ010000008">
    <property type="protein sequence ID" value="GAA5797764.1"/>
    <property type="molecule type" value="Genomic_DNA"/>
</dbReference>
<comment type="caution">
    <text evidence="2">The sequence shown here is derived from an EMBL/GenBank/DDBJ whole genome shotgun (WGS) entry which is preliminary data.</text>
</comment>
<feature type="region of interest" description="Disordered" evidence="1">
    <location>
        <begin position="1"/>
        <end position="129"/>
    </location>
</feature>